<protein>
    <submittedName>
        <fullName evidence="2">DUF3000 domain-containing protein</fullName>
    </submittedName>
</protein>
<dbReference type="AlphaFoldDB" id="A0A934X8C2"/>
<accession>A0A934X8C2</accession>
<feature type="compositionally biased region" description="Basic and acidic residues" evidence="1">
    <location>
        <begin position="28"/>
        <end position="43"/>
    </location>
</feature>
<sequence>MTPAAKSLAPHTAADRRARRAGTPARYPVRERTVGASDAHRDLGPPTLSDVRGRSLPGDTAAEFTRAIAGLREARLRPEVRLTEVPAPQRIAPHAVALSGEVVGPGGEEELASGRFVLLHDPSCPEPWEGAWRAVTFARAELEPEVGTDPSLGEVGWAWLIEALQARGLRYCAEAGTVTRVVSERFGGLADQLPTVEIEVRASWTPLGGDLGDHLLAWSDLLSTIAGLPPLPDGVVALPGARR</sequence>
<gene>
    <name evidence="2" type="ORF">IPF40_13585</name>
</gene>
<dbReference type="Proteomes" id="UP000718281">
    <property type="component" value="Unassembled WGS sequence"/>
</dbReference>
<comment type="caution">
    <text evidence="2">The sequence shown here is derived from an EMBL/GenBank/DDBJ whole genome shotgun (WGS) entry which is preliminary data.</text>
</comment>
<dbReference type="EMBL" id="JADIXZ010000006">
    <property type="protein sequence ID" value="MBK6302018.1"/>
    <property type="molecule type" value="Genomic_DNA"/>
</dbReference>
<name>A0A934X8C2_9MICO</name>
<proteinExistence type="predicted"/>
<evidence type="ECO:0000256" key="1">
    <source>
        <dbReference type="SAM" id="MobiDB-lite"/>
    </source>
</evidence>
<evidence type="ECO:0000313" key="3">
    <source>
        <dbReference type="Proteomes" id="UP000718281"/>
    </source>
</evidence>
<dbReference type="InterPro" id="IPR021555">
    <property type="entry name" value="DUF3000"/>
</dbReference>
<dbReference type="Pfam" id="PF11452">
    <property type="entry name" value="DUF3000"/>
    <property type="match status" value="1"/>
</dbReference>
<feature type="region of interest" description="Disordered" evidence="1">
    <location>
        <begin position="1"/>
        <end position="56"/>
    </location>
</feature>
<reference evidence="2 3" key="1">
    <citation type="submission" date="2020-10" db="EMBL/GenBank/DDBJ databases">
        <title>Connecting structure to function with the recovery of over 1000 high-quality activated sludge metagenome-assembled genomes encoding full-length rRNA genes using long-read sequencing.</title>
        <authorList>
            <person name="Singleton C.M."/>
            <person name="Petriglieri F."/>
            <person name="Kristensen J.M."/>
            <person name="Kirkegaard R.H."/>
            <person name="Michaelsen T.Y."/>
            <person name="Andersen M.H."/>
            <person name="Karst S.M."/>
            <person name="Dueholm M.S."/>
            <person name="Nielsen P.H."/>
            <person name="Albertsen M."/>
        </authorList>
    </citation>
    <scope>NUCLEOTIDE SEQUENCE [LARGE SCALE GENOMIC DNA]</scope>
    <source>
        <strain evidence="2">AalE_18-Q3-R2-46_BAT3C.188</strain>
    </source>
</reference>
<organism evidence="2 3">
    <name type="scientific">Candidatus Phosphoribacter hodrii</name>
    <dbReference type="NCBI Taxonomy" id="2953743"/>
    <lineage>
        <taxon>Bacteria</taxon>
        <taxon>Bacillati</taxon>
        <taxon>Actinomycetota</taxon>
        <taxon>Actinomycetes</taxon>
        <taxon>Micrococcales</taxon>
        <taxon>Dermatophilaceae</taxon>
        <taxon>Candidatus Phosphoribacter</taxon>
    </lineage>
</organism>
<evidence type="ECO:0000313" key="2">
    <source>
        <dbReference type="EMBL" id="MBK6302018.1"/>
    </source>
</evidence>